<dbReference type="Gene3D" id="3.30.1310.10">
    <property type="entry name" value="Nucleoid-associated protein YbaB-like domain"/>
    <property type="match status" value="1"/>
</dbReference>
<dbReference type="GO" id="GO:0043590">
    <property type="term" value="C:bacterial nucleoid"/>
    <property type="evidence" value="ECO:0007669"/>
    <property type="project" value="UniProtKB-UniRule"/>
</dbReference>
<sequence length="140" mass="15185">MAKSCSEFTLSSTIKTLSDPLNKKNIMAQGQGFGFGLGKIKELQDAFQKAQQVQQGAKVLQEELENMEIPGQSENGLVTVYLSGNQEPRGIEIDPALLSQDLEIVAGSILEAMKVAYDASTETMRSKMEELTSGLNIPSM</sequence>
<dbReference type="PANTHER" id="PTHR33449:SF1">
    <property type="entry name" value="NUCLEOID-ASSOCIATED PROTEIN YBAB"/>
    <property type="match status" value="1"/>
</dbReference>
<dbReference type="Pfam" id="PF02575">
    <property type="entry name" value="YbaB_DNA_bd"/>
    <property type="match status" value="1"/>
</dbReference>
<comment type="subunit">
    <text evidence="2">Homodimer.</text>
</comment>
<dbReference type="NCBIfam" id="TIGR00103">
    <property type="entry name" value="DNA_YbaB_EbfC"/>
    <property type="match status" value="1"/>
</dbReference>
<evidence type="ECO:0000313" key="4">
    <source>
        <dbReference type="Proteomes" id="UP000004775"/>
    </source>
</evidence>
<proteinExistence type="inferred from homology"/>
<evidence type="ECO:0000256" key="1">
    <source>
        <dbReference type="ARBA" id="ARBA00023125"/>
    </source>
</evidence>
<comment type="subcellular location">
    <subcellularLocation>
        <location evidence="2">Cytoplasm</location>
        <location evidence="2">Nucleoid</location>
    </subcellularLocation>
</comment>
<dbReference type="PANTHER" id="PTHR33449">
    <property type="entry name" value="NUCLEOID-ASSOCIATED PROTEIN YBAB"/>
    <property type="match status" value="1"/>
</dbReference>
<keyword evidence="2" id="KW-0963">Cytoplasm</keyword>
<reference evidence="3 4" key="1">
    <citation type="submission" date="2012-04" db="EMBL/GenBank/DDBJ databases">
        <authorList>
            <person name="Genoscope - CEA"/>
        </authorList>
    </citation>
    <scope>NUCLEOTIDE SEQUENCE [LARGE SCALE GENOMIC DNA]</scope>
    <source>
        <strain evidence="3 4">9809</strain>
    </source>
</reference>
<dbReference type="SUPFAM" id="SSF82607">
    <property type="entry name" value="YbaB-like"/>
    <property type="match status" value="1"/>
</dbReference>
<organism evidence="3 4">
    <name type="scientific">Microcystis aeruginosa PCC 9809</name>
    <dbReference type="NCBI Taxonomy" id="1160285"/>
    <lineage>
        <taxon>Bacteria</taxon>
        <taxon>Bacillati</taxon>
        <taxon>Cyanobacteriota</taxon>
        <taxon>Cyanophyceae</taxon>
        <taxon>Oscillatoriophycideae</taxon>
        <taxon>Chroococcales</taxon>
        <taxon>Microcystaceae</taxon>
        <taxon>Microcystis</taxon>
    </lineage>
</organism>
<comment type="caution">
    <text evidence="3">The sequence shown here is derived from an EMBL/GenBank/DDBJ whole genome shotgun (WGS) entry which is preliminary data.</text>
</comment>
<dbReference type="AlphaFoldDB" id="I4HW68"/>
<dbReference type="InterPro" id="IPR036894">
    <property type="entry name" value="YbaB-like_sf"/>
</dbReference>
<dbReference type="GO" id="GO:0005829">
    <property type="term" value="C:cytosol"/>
    <property type="evidence" value="ECO:0007669"/>
    <property type="project" value="TreeGrafter"/>
</dbReference>
<name>I4HW68_MICAE</name>
<protein>
    <recommendedName>
        <fullName evidence="2">Nucleoid-associated protein MICAH_3880002</fullName>
    </recommendedName>
</protein>
<comment type="function">
    <text evidence="2">Binds to DNA and alters its conformation. May be involved in regulation of gene expression, nucleoid organization and DNA protection.</text>
</comment>
<dbReference type="InterPro" id="IPR004401">
    <property type="entry name" value="YbaB/EbfC"/>
</dbReference>
<accession>I4HW68</accession>
<dbReference type="GO" id="GO:0003677">
    <property type="term" value="F:DNA binding"/>
    <property type="evidence" value="ECO:0007669"/>
    <property type="project" value="UniProtKB-UniRule"/>
</dbReference>
<evidence type="ECO:0000256" key="2">
    <source>
        <dbReference type="HAMAP-Rule" id="MF_00274"/>
    </source>
</evidence>
<dbReference type="HOGENOM" id="CLU_140930_0_1_3"/>
<gene>
    <name evidence="3" type="ORF">MICAH_3880002</name>
</gene>
<dbReference type="HAMAP" id="MF_00274">
    <property type="entry name" value="DNA_YbaB_EbfC"/>
    <property type="match status" value="1"/>
</dbReference>
<dbReference type="Proteomes" id="UP000004775">
    <property type="component" value="Unassembled WGS sequence"/>
</dbReference>
<evidence type="ECO:0000313" key="3">
    <source>
        <dbReference type="EMBL" id="CCI26292.1"/>
    </source>
</evidence>
<comment type="similarity">
    <text evidence="2">Belongs to the YbaB/EbfC family.</text>
</comment>
<dbReference type="EMBL" id="CAIO01000321">
    <property type="protein sequence ID" value="CCI26292.1"/>
    <property type="molecule type" value="Genomic_DNA"/>
</dbReference>
<keyword evidence="1 2" id="KW-0238">DNA-binding</keyword>